<dbReference type="Proteomes" id="UP001604277">
    <property type="component" value="Unassembled WGS sequence"/>
</dbReference>
<name>A0ABD1S3E8_9LAMI</name>
<organism evidence="2 3">
    <name type="scientific">Forsythia ovata</name>
    <dbReference type="NCBI Taxonomy" id="205694"/>
    <lineage>
        <taxon>Eukaryota</taxon>
        <taxon>Viridiplantae</taxon>
        <taxon>Streptophyta</taxon>
        <taxon>Embryophyta</taxon>
        <taxon>Tracheophyta</taxon>
        <taxon>Spermatophyta</taxon>
        <taxon>Magnoliopsida</taxon>
        <taxon>eudicotyledons</taxon>
        <taxon>Gunneridae</taxon>
        <taxon>Pentapetalae</taxon>
        <taxon>asterids</taxon>
        <taxon>lamiids</taxon>
        <taxon>Lamiales</taxon>
        <taxon>Oleaceae</taxon>
        <taxon>Forsythieae</taxon>
        <taxon>Forsythia</taxon>
    </lineage>
</organism>
<accession>A0ABD1S3E8</accession>
<dbReference type="AlphaFoldDB" id="A0ABD1S3E8"/>
<evidence type="ECO:0000256" key="1">
    <source>
        <dbReference type="SAM" id="MobiDB-lite"/>
    </source>
</evidence>
<comment type="caution">
    <text evidence="2">The sequence shown here is derived from an EMBL/GenBank/DDBJ whole genome shotgun (WGS) entry which is preliminary data.</text>
</comment>
<dbReference type="EMBL" id="JBFOLJ010000011">
    <property type="protein sequence ID" value="KAL2495236.1"/>
    <property type="molecule type" value="Genomic_DNA"/>
</dbReference>
<feature type="region of interest" description="Disordered" evidence="1">
    <location>
        <begin position="32"/>
        <end position="51"/>
    </location>
</feature>
<protein>
    <submittedName>
        <fullName evidence="2">Uncharacterized protein</fullName>
    </submittedName>
</protein>
<evidence type="ECO:0000313" key="2">
    <source>
        <dbReference type="EMBL" id="KAL2495236.1"/>
    </source>
</evidence>
<reference evidence="3" key="1">
    <citation type="submission" date="2024-07" db="EMBL/GenBank/DDBJ databases">
        <title>Two chromosome-level genome assemblies of Korean endemic species Abeliophyllum distichum and Forsythia ovata (Oleaceae).</title>
        <authorList>
            <person name="Jang H."/>
        </authorList>
    </citation>
    <scope>NUCLEOTIDE SEQUENCE [LARGE SCALE GENOMIC DNA]</scope>
</reference>
<sequence length="101" mass="11671">MRKSKAPIDHCTYSYFDRGKTNNLRLKIEQKHQAEHPATTSHNQVKIEQKHQEAEIQKFHLGGRPATTNRDRGKNFHLVVHPVQGWTFASVSRLRRTSSLG</sequence>
<keyword evidence="3" id="KW-1185">Reference proteome</keyword>
<proteinExistence type="predicted"/>
<gene>
    <name evidence="2" type="ORF">Fot_38993</name>
</gene>
<evidence type="ECO:0000313" key="3">
    <source>
        <dbReference type="Proteomes" id="UP001604277"/>
    </source>
</evidence>